<accession>A0AAV5S5W3</accession>
<evidence type="ECO:0000313" key="1">
    <source>
        <dbReference type="EMBL" id="GMS77906.1"/>
    </source>
</evidence>
<dbReference type="EMBL" id="BTSX01000001">
    <property type="protein sequence ID" value="GMS77906.1"/>
    <property type="molecule type" value="Genomic_DNA"/>
</dbReference>
<sequence>STPSHIRDSVVFRRSGSRLSYTGAEDGRFVFVICDDRASDEEAESALEAGEDLNADQAVSFNLFAYDILLSKRNCHFYR</sequence>
<evidence type="ECO:0000313" key="2">
    <source>
        <dbReference type="Proteomes" id="UP001432027"/>
    </source>
</evidence>
<dbReference type="AlphaFoldDB" id="A0AAV5S5W3"/>
<organism evidence="1 2">
    <name type="scientific">Pristionchus entomophagus</name>
    <dbReference type="NCBI Taxonomy" id="358040"/>
    <lineage>
        <taxon>Eukaryota</taxon>
        <taxon>Metazoa</taxon>
        <taxon>Ecdysozoa</taxon>
        <taxon>Nematoda</taxon>
        <taxon>Chromadorea</taxon>
        <taxon>Rhabditida</taxon>
        <taxon>Rhabditina</taxon>
        <taxon>Diplogasteromorpha</taxon>
        <taxon>Diplogasteroidea</taxon>
        <taxon>Neodiplogasteridae</taxon>
        <taxon>Pristionchus</taxon>
    </lineage>
</organism>
<feature type="non-terminal residue" evidence="1">
    <location>
        <position position="1"/>
    </location>
</feature>
<gene>
    <name evidence="1" type="ORF">PENTCL1PPCAC_81</name>
</gene>
<dbReference type="Proteomes" id="UP001432027">
    <property type="component" value="Unassembled WGS sequence"/>
</dbReference>
<name>A0AAV5S5W3_9BILA</name>
<reference evidence="1" key="1">
    <citation type="submission" date="2023-10" db="EMBL/GenBank/DDBJ databases">
        <title>Genome assembly of Pristionchus species.</title>
        <authorList>
            <person name="Yoshida K."/>
            <person name="Sommer R.J."/>
        </authorList>
    </citation>
    <scope>NUCLEOTIDE SEQUENCE</scope>
    <source>
        <strain evidence="1">RS0144</strain>
    </source>
</reference>
<comment type="caution">
    <text evidence="1">The sequence shown here is derived from an EMBL/GenBank/DDBJ whole genome shotgun (WGS) entry which is preliminary data.</text>
</comment>
<keyword evidence="2" id="KW-1185">Reference proteome</keyword>
<feature type="non-terminal residue" evidence="1">
    <location>
        <position position="79"/>
    </location>
</feature>
<proteinExistence type="predicted"/>
<protein>
    <submittedName>
        <fullName evidence="1">Uncharacterized protein</fullName>
    </submittedName>
</protein>